<reference evidence="1" key="1">
    <citation type="submission" date="2015-07" db="EMBL/GenBank/DDBJ databases">
        <title>MeaNS - Measles Nucleotide Surveillance Program.</title>
        <authorList>
            <person name="Tran T."/>
            <person name="Druce J."/>
        </authorList>
    </citation>
    <scope>NUCLEOTIDE SEQUENCE</scope>
    <source>
        <strain evidence="1">UCB-OBI-ISO-001</strain>
        <tissue evidence="1">Gonad</tissue>
    </source>
</reference>
<proteinExistence type="predicted"/>
<sequence>MLLKYFKTFYESGSIVKHPKTFERVRGFFFCYGQIENNICHYLNFLSDESRIQILIRNYFS</sequence>
<organism evidence="1">
    <name type="scientific">Octopus bimaculoides</name>
    <name type="common">California two-spotted octopus</name>
    <dbReference type="NCBI Taxonomy" id="37653"/>
    <lineage>
        <taxon>Eukaryota</taxon>
        <taxon>Metazoa</taxon>
        <taxon>Spiralia</taxon>
        <taxon>Lophotrochozoa</taxon>
        <taxon>Mollusca</taxon>
        <taxon>Cephalopoda</taxon>
        <taxon>Coleoidea</taxon>
        <taxon>Octopodiformes</taxon>
        <taxon>Octopoda</taxon>
        <taxon>Incirrata</taxon>
        <taxon>Octopodidae</taxon>
        <taxon>Octopus</taxon>
    </lineage>
</organism>
<evidence type="ECO:0000313" key="1">
    <source>
        <dbReference type="EMBL" id="KOF98535.1"/>
    </source>
</evidence>
<accession>A0A0L8IBY7</accession>
<dbReference type="AlphaFoldDB" id="A0A0L8IBY7"/>
<name>A0A0L8IBY7_OCTBM</name>
<gene>
    <name evidence="1" type="ORF">OCBIM_22024904mg</name>
</gene>
<dbReference type="EMBL" id="KQ416131">
    <property type="protein sequence ID" value="KOF98535.1"/>
    <property type="molecule type" value="Genomic_DNA"/>
</dbReference>
<protein>
    <submittedName>
        <fullName evidence="1">Uncharacterized protein</fullName>
    </submittedName>
</protein>